<evidence type="ECO:0000313" key="2">
    <source>
        <dbReference type="EMBL" id="RWU08363.1"/>
    </source>
</evidence>
<evidence type="ECO:0008006" key="4">
    <source>
        <dbReference type="Google" id="ProtNLM"/>
    </source>
</evidence>
<keyword evidence="1" id="KW-0732">Signal</keyword>
<accession>A0A443YWN2</accession>
<dbReference type="RefSeq" id="WP_113646887.1">
    <property type="nucleotide sequence ID" value="NZ_QMHN01000002.1"/>
</dbReference>
<evidence type="ECO:0000313" key="3">
    <source>
        <dbReference type="Proteomes" id="UP000284120"/>
    </source>
</evidence>
<sequence length="178" mass="19374">MKRFLSFVFLAFAIVFKAQSQEITIGLFPEINFPTGNASSISGIGFGGSLKAELGINDKYAITANGGYNLFIGKKYFGSRVPNIEAIPTKLGFKYYPTPDFYVEAQAGAAFYRSGFSKTSFIWSPGFGTRFKTGSGNNKLDFGLRYEAWANSSNSGITNLKTTSFGFVGLKLGYVFGL</sequence>
<name>A0A443YWN2_9SPHI</name>
<gene>
    <name evidence="2" type="ORF">DPV69_08270</name>
</gene>
<dbReference type="Proteomes" id="UP000284120">
    <property type="component" value="Unassembled WGS sequence"/>
</dbReference>
<evidence type="ECO:0000256" key="1">
    <source>
        <dbReference type="SAM" id="SignalP"/>
    </source>
</evidence>
<protein>
    <recommendedName>
        <fullName evidence="4">Outer membrane protein beta-barrel domain-containing protein</fullName>
    </recommendedName>
</protein>
<organism evidence="2 3">
    <name type="scientific">Pedobacter chitinilyticus</name>
    <dbReference type="NCBI Taxonomy" id="2233776"/>
    <lineage>
        <taxon>Bacteria</taxon>
        <taxon>Pseudomonadati</taxon>
        <taxon>Bacteroidota</taxon>
        <taxon>Sphingobacteriia</taxon>
        <taxon>Sphingobacteriales</taxon>
        <taxon>Sphingobacteriaceae</taxon>
        <taxon>Pedobacter</taxon>
    </lineage>
</organism>
<dbReference type="EMBL" id="SAYW01000002">
    <property type="protein sequence ID" value="RWU08363.1"/>
    <property type="molecule type" value="Genomic_DNA"/>
</dbReference>
<feature type="chain" id="PRO_5019397266" description="Outer membrane protein beta-barrel domain-containing protein" evidence="1">
    <location>
        <begin position="21"/>
        <end position="178"/>
    </location>
</feature>
<reference evidence="2 3" key="1">
    <citation type="submission" date="2018-06" db="EMBL/GenBank/DDBJ databases">
        <title>Pedobacter endophyticus sp. nov., an endophytic bacterium isolated from a leaf of Triticum aestivum.</title>
        <authorList>
            <person name="Zhang L."/>
        </authorList>
    </citation>
    <scope>NUCLEOTIDE SEQUENCE [LARGE SCALE GENOMIC DNA]</scope>
    <source>
        <strain evidence="2 3">CM134L-2</strain>
    </source>
</reference>
<dbReference type="InterPro" id="IPR011250">
    <property type="entry name" value="OMP/PagP_B-barrel"/>
</dbReference>
<keyword evidence="3" id="KW-1185">Reference proteome</keyword>
<dbReference type="OrthoDB" id="657299at2"/>
<feature type="signal peptide" evidence="1">
    <location>
        <begin position="1"/>
        <end position="20"/>
    </location>
</feature>
<dbReference type="SUPFAM" id="SSF56925">
    <property type="entry name" value="OMPA-like"/>
    <property type="match status" value="1"/>
</dbReference>
<proteinExistence type="predicted"/>
<dbReference type="AlphaFoldDB" id="A0A443YWN2"/>
<comment type="caution">
    <text evidence="2">The sequence shown here is derived from an EMBL/GenBank/DDBJ whole genome shotgun (WGS) entry which is preliminary data.</text>
</comment>